<gene>
    <name evidence="3" type="ORF">KP79_PYT15277</name>
</gene>
<evidence type="ECO:0000256" key="1">
    <source>
        <dbReference type="SAM" id="MobiDB-lite"/>
    </source>
</evidence>
<feature type="region of interest" description="Disordered" evidence="1">
    <location>
        <begin position="36"/>
        <end position="67"/>
    </location>
</feature>
<protein>
    <submittedName>
        <fullName evidence="3">Uncharacterized protein</fullName>
    </submittedName>
</protein>
<feature type="transmembrane region" description="Helical" evidence="2">
    <location>
        <begin position="156"/>
        <end position="177"/>
    </location>
</feature>
<keyword evidence="2" id="KW-0472">Membrane</keyword>
<keyword evidence="4" id="KW-1185">Reference proteome</keyword>
<feature type="transmembrane region" description="Helical" evidence="2">
    <location>
        <begin position="240"/>
        <end position="259"/>
    </location>
</feature>
<dbReference type="OrthoDB" id="6116397at2759"/>
<sequence length="394" mass="44720">MYNIPQFTELNVKIFLIFTNFLNSCDDDTVSEMARTNQETPGSARTKALTKEANGSTPRRARTPDSNSFGYLRQRLERKSVTRNPIQKLGEDDSFQAKTSPTLERLRMTPGRVFKDRQTLIMKHAEAKDKVDSIGVGGGVAMWPEMERMRLSRGDTIQIVVVVVTLCSTVTGIFNYLHGAVISRLLFYYGKLKTHHPSHPVTMTTQKGFNTSLISWHQDFSQLLKDLHHSFDQSSVPLTYPVYICCYTAGLGTLVYYLYDSMFAKNKLSPKRIKKWVCLLTVIGTWTLALAGLLVCAYLVETTIQINIHLLGEVLGEAVTTDLDLTTLGHMLDYWKMRCLPPTTEGMLTILGIVAVKDVMYYLQYYSLPIITILLTPVFKLIMSLYTIYNIKRH</sequence>
<accession>A0A210QZ39</accession>
<dbReference type="Proteomes" id="UP000242188">
    <property type="component" value="Unassembled WGS sequence"/>
</dbReference>
<dbReference type="EMBL" id="NEDP02001165">
    <property type="protein sequence ID" value="OWF54043.1"/>
    <property type="molecule type" value="Genomic_DNA"/>
</dbReference>
<evidence type="ECO:0000256" key="2">
    <source>
        <dbReference type="SAM" id="Phobius"/>
    </source>
</evidence>
<reference evidence="3 4" key="1">
    <citation type="journal article" date="2017" name="Nat. Ecol. Evol.">
        <title>Scallop genome provides insights into evolution of bilaterian karyotype and development.</title>
        <authorList>
            <person name="Wang S."/>
            <person name="Zhang J."/>
            <person name="Jiao W."/>
            <person name="Li J."/>
            <person name="Xun X."/>
            <person name="Sun Y."/>
            <person name="Guo X."/>
            <person name="Huan P."/>
            <person name="Dong B."/>
            <person name="Zhang L."/>
            <person name="Hu X."/>
            <person name="Sun X."/>
            <person name="Wang J."/>
            <person name="Zhao C."/>
            <person name="Wang Y."/>
            <person name="Wang D."/>
            <person name="Huang X."/>
            <person name="Wang R."/>
            <person name="Lv J."/>
            <person name="Li Y."/>
            <person name="Zhang Z."/>
            <person name="Liu B."/>
            <person name="Lu W."/>
            <person name="Hui Y."/>
            <person name="Liang J."/>
            <person name="Zhou Z."/>
            <person name="Hou R."/>
            <person name="Li X."/>
            <person name="Liu Y."/>
            <person name="Li H."/>
            <person name="Ning X."/>
            <person name="Lin Y."/>
            <person name="Zhao L."/>
            <person name="Xing Q."/>
            <person name="Dou J."/>
            <person name="Li Y."/>
            <person name="Mao J."/>
            <person name="Guo H."/>
            <person name="Dou H."/>
            <person name="Li T."/>
            <person name="Mu C."/>
            <person name="Jiang W."/>
            <person name="Fu Q."/>
            <person name="Fu X."/>
            <person name="Miao Y."/>
            <person name="Liu J."/>
            <person name="Yu Q."/>
            <person name="Li R."/>
            <person name="Liao H."/>
            <person name="Li X."/>
            <person name="Kong Y."/>
            <person name="Jiang Z."/>
            <person name="Chourrout D."/>
            <person name="Li R."/>
            <person name="Bao Z."/>
        </authorList>
    </citation>
    <scope>NUCLEOTIDE SEQUENCE [LARGE SCALE GENOMIC DNA]</scope>
    <source>
        <strain evidence="3 4">PY_sf001</strain>
    </source>
</reference>
<keyword evidence="2" id="KW-1133">Transmembrane helix</keyword>
<evidence type="ECO:0000313" key="3">
    <source>
        <dbReference type="EMBL" id="OWF54043.1"/>
    </source>
</evidence>
<keyword evidence="2" id="KW-0812">Transmembrane</keyword>
<name>A0A210QZ39_MIZYE</name>
<proteinExistence type="predicted"/>
<evidence type="ECO:0000313" key="4">
    <source>
        <dbReference type="Proteomes" id="UP000242188"/>
    </source>
</evidence>
<dbReference type="AlphaFoldDB" id="A0A210QZ39"/>
<feature type="transmembrane region" description="Helical" evidence="2">
    <location>
        <begin position="366"/>
        <end position="389"/>
    </location>
</feature>
<comment type="caution">
    <text evidence="3">The sequence shown here is derived from an EMBL/GenBank/DDBJ whole genome shotgun (WGS) entry which is preliminary data.</text>
</comment>
<feature type="transmembrane region" description="Helical" evidence="2">
    <location>
        <begin position="279"/>
        <end position="300"/>
    </location>
</feature>
<organism evidence="3 4">
    <name type="scientific">Mizuhopecten yessoensis</name>
    <name type="common">Japanese scallop</name>
    <name type="synonym">Patinopecten yessoensis</name>
    <dbReference type="NCBI Taxonomy" id="6573"/>
    <lineage>
        <taxon>Eukaryota</taxon>
        <taxon>Metazoa</taxon>
        <taxon>Spiralia</taxon>
        <taxon>Lophotrochozoa</taxon>
        <taxon>Mollusca</taxon>
        <taxon>Bivalvia</taxon>
        <taxon>Autobranchia</taxon>
        <taxon>Pteriomorphia</taxon>
        <taxon>Pectinida</taxon>
        <taxon>Pectinoidea</taxon>
        <taxon>Pectinidae</taxon>
        <taxon>Mizuhopecten</taxon>
    </lineage>
</organism>